<feature type="compositionally biased region" description="Polar residues" evidence="1">
    <location>
        <begin position="147"/>
        <end position="156"/>
    </location>
</feature>
<reference evidence="2" key="1">
    <citation type="journal article" date="2021" name="Mol. Plant Microbe Interact.">
        <title>Complete Genome Sequence of the Plant-Pathogenic Fungus Colletotrichum lupini.</title>
        <authorList>
            <person name="Baroncelli R."/>
            <person name="Pensec F."/>
            <person name="Da Lio D."/>
            <person name="Boufleur T."/>
            <person name="Vicente I."/>
            <person name="Sarrocco S."/>
            <person name="Picot A."/>
            <person name="Baraldi E."/>
            <person name="Sukno S."/>
            <person name="Thon M."/>
            <person name="Le Floch G."/>
        </authorList>
    </citation>
    <scope>NUCLEOTIDE SEQUENCE</scope>
    <source>
        <strain evidence="2">IMI 504893</strain>
    </source>
</reference>
<evidence type="ECO:0000313" key="3">
    <source>
        <dbReference type="Proteomes" id="UP000830671"/>
    </source>
</evidence>
<dbReference type="KEGG" id="clup:CLUP02_01007"/>
<dbReference type="RefSeq" id="XP_049136009.1">
    <property type="nucleotide sequence ID" value="XM_049280052.1"/>
</dbReference>
<keyword evidence="3" id="KW-1185">Reference proteome</keyword>
<feature type="region of interest" description="Disordered" evidence="1">
    <location>
        <begin position="412"/>
        <end position="440"/>
    </location>
</feature>
<protein>
    <submittedName>
        <fullName evidence="2">Uncharacterized protein</fullName>
    </submittedName>
</protein>
<dbReference type="EMBL" id="CP019471">
    <property type="protein sequence ID" value="UQC74359.1"/>
    <property type="molecule type" value="Genomic_DNA"/>
</dbReference>
<name>A0A9Q8SBJ6_9PEZI</name>
<feature type="compositionally biased region" description="Low complexity" evidence="1">
    <location>
        <begin position="192"/>
        <end position="204"/>
    </location>
</feature>
<organism evidence="2 3">
    <name type="scientific">Colletotrichum lupini</name>
    <dbReference type="NCBI Taxonomy" id="145971"/>
    <lineage>
        <taxon>Eukaryota</taxon>
        <taxon>Fungi</taxon>
        <taxon>Dikarya</taxon>
        <taxon>Ascomycota</taxon>
        <taxon>Pezizomycotina</taxon>
        <taxon>Sordariomycetes</taxon>
        <taxon>Hypocreomycetidae</taxon>
        <taxon>Glomerellales</taxon>
        <taxon>Glomerellaceae</taxon>
        <taxon>Colletotrichum</taxon>
        <taxon>Colletotrichum acutatum species complex</taxon>
    </lineage>
</organism>
<evidence type="ECO:0000256" key="1">
    <source>
        <dbReference type="SAM" id="MobiDB-lite"/>
    </source>
</evidence>
<gene>
    <name evidence="2" type="ORF">CLUP02_01007</name>
</gene>
<dbReference type="GeneID" id="73335062"/>
<evidence type="ECO:0000313" key="2">
    <source>
        <dbReference type="EMBL" id="UQC74359.1"/>
    </source>
</evidence>
<proteinExistence type="predicted"/>
<dbReference type="Proteomes" id="UP000830671">
    <property type="component" value="Chromosome 1"/>
</dbReference>
<sequence length="631" mass="69171">MQATAGMFLELNPREAALIDSVRIFFLLLEIEQYSVHGTATWNTKPKTDVDQLKMRLEYVNCQQPENEGRRNTWSADCGEELKIECSCFPVMVPGVGKGVLGKKAGDWRMGRQMGHVPVHRRRGAGGILHMGMVEVVGEDVGVGTGNQAASCSQGVKSPVDGTISKRKTSDQPAAGNEQGRRPMVGANQHRGAPLGHWGPWGPWGAPPSGALKVALSGKEASFSPNLTPLPPSHPLLSLNHPAVQPETETNLALDNLDRQTTTIARSRLTSTRFDAKFCPSIVADFTAEQKLESIPVHEPRAFNSTTDPVFYNHKTNRHPRLRVDLKEPFCSSASLFFGSNTAGFVPESLHRPSDMSPYTSTGGGRAPNVSRYLRDLNTVKEPGSAEENFTFEDDLAMFTNTQFFDFETGQHTDYQAPPKKAETATVAEPQPPSSAVTEELTSPIGDFGNVDFSLPGVWACVGFGMDFWLSIKSSDPTAMGTSTLVSGEWETDDDSHRSHMSQVAPLNFNLPVLISDQLNFLSGSQPSTCDRLITSLSNLSFLTPPCSCAVHVSFGCLDWEKLPALMQVAGQGCFDHLGSRHPTPIKQVLWLMVLYLQHLDSSMRLFFRSSAIRPVFPLIPPSRRRHDARN</sequence>
<feature type="region of interest" description="Disordered" evidence="1">
    <location>
        <begin position="146"/>
        <end position="204"/>
    </location>
</feature>
<dbReference type="AlphaFoldDB" id="A0A9Q8SBJ6"/>
<accession>A0A9Q8SBJ6</accession>